<evidence type="ECO:0000256" key="1">
    <source>
        <dbReference type="SAM" id="Phobius"/>
    </source>
</evidence>
<gene>
    <name evidence="2" type="ORF">EV196_103406</name>
</gene>
<dbReference type="OrthoDB" id="348118at2"/>
<organism evidence="2 3">
    <name type="scientific">Mariniflexile fucanivorans</name>
    <dbReference type="NCBI Taxonomy" id="264023"/>
    <lineage>
        <taxon>Bacteria</taxon>
        <taxon>Pseudomonadati</taxon>
        <taxon>Bacteroidota</taxon>
        <taxon>Flavobacteriia</taxon>
        <taxon>Flavobacteriales</taxon>
        <taxon>Flavobacteriaceae</taxon>
        <taxon>Mariniflexile</taxon>
    </lineage>
</organism>
<dbReference type="EMBL" id="SLUP01000003">
    <property type="protein sequence ID" value="TCL66985.1"/>
    <property type="molecule type" value="Genomic_DNA"/>
</dbReference>
<evidence type="ECO:0000313" key="3">
    <source>
        <dbReference type="Proteomes" id="UP000295455"/>
    </source>
</evidence>
<reference evidence="2 3" key="1">
    <citation type="submission" date="2019-03" db="EMBL/GenBank/DDBJ databases">
        <title>Genomic Encyclopedia of Type Strains, Phase IV (KMG-IV): sequencing the most valuable type-strain genomes for metagenomic binning, comparative biology and taxonomic classification.</title>
        <authorList>
            <person name="Goeker M."/>
        </authorList>
    </citation>
    <scope>NUCLEOTIDE SEQUENCE [LARGE SCALE GENOMIC DNA]</scope>
    <source>
        <strain evidence="2 3">DSM 18792</strain>
    </source>
</reference>
<dbReference type="Proteomes" id="UP000295455">
    <property type="component" value="Unassembled WGS sequence"/>
</dbReference>
<keyword evidence="1" id="KW-1133">Transmembrane helix</keyword>
<sequence>MNSKLLVKISNAIGIISIILLIYWVFIFISIQVFGLKVFKENLTETFYFSILGILALMTGALIINIMFNLTRIAQKHNNDIPNEKKTSKKIVLSFILSFPIIFGLLFGGDFLTSKKKETLLINSAKSIVQDNYEKANKIVNYSFDKKWIAETQDILDILTKTDENFPEIQVIEQDTIDKTPILLGFRNYYSHVNDTILPSKKDYILKTTHEERDYLNKVFKELKTEIKFSANDGNYDLYYPYKKNGRIVVFYFSDYQRYGKFGS</sequence>
<accession>A0A4R1RL92</accession>
<name>A0A4R1RL92_9FLAO</name>
<feature type="transmembrane region" description="Helical" evidence="1">
    <location>
        <begin position="12"/>
        <end position="35"/>
    </location>
</feature>
<dbReference type="RefSeq" id="WP_132217336.1">
    <property type="nucleotide sequence ID" value="NZ_OX156936.1"/>
</dbReference>
<feature type="transmembrane region" description="Helical" evidence="1">
    <location>
        <begin position="91"/>
        <end position="112"/>
    </location>
</feature>
<comment type="caution">
    <text evidence="2">The sequence shown here is derived from an EMBL/GenBank/DDBJ whole genome shotgun (WGS) entry which is preliminary data.</text>
</comment>
<keyword evidence="3" id="KW-1185">Reference proteome</keyword>
<protein>
    <submittedName>
        <fullName evidence="2">Uncharacterized protein</fullName>
    </submittedName>
</protein>
<dbReference type="AlphaFoldDB" id="A0A4R1RL92"/>
<keyword evidence="1" id="KW-0812">Transmembrane</keyword>
<keyword evidence="1" id="KW-0472">Membrane</keyword>
<evidence type="ECO:0000313" key="2">
    <source>
        <dbReference type="EMBL" id="TCL66985.1"/>
    </source>
</evidence>
<proteinExistence type="predicted"/>
<feature type="transmembrane region" description="Helical" evidence="1">
    <location>
        <begin position="47"/>
        <end position="70"/>
    </location>
</feature>